<protein>
    <recommendedName>
        <fullName evidence="10">Small integral membrane protein 7</fullName>
    </recommendedName>
</protein>
<gene>
    <name evidence="8" type="ORF">A6R68_00831</name>
</gene>
<evidence type="ECO:0000256" key="4">
    <source>
        <dbReference type="ARBA" id="ARBA00022989"/>
    </source>
</evidence>
<dbReference type="PANTHER" id="PTHR28622:SF1">
    <property type="entry name" value="SMALL INTEGRAL MEMBRANE PROTEIN 7"/>
    <property type="match status" value="1"/>
</dbReference>
<dbReference type="GO" id="GO:0016020">
    <property type="term" value="C:membrane"/>
    <property type="evidence" value="ECO:0007669"/>
    <property type="project" value="UniProtKB-SubCell"/>
</dbReference>
<evidence type="ECO:0000256" key="1">
    <source>
        <dbReference type="ARBA" id="ARBA00004167"/>
    </source>
</evidence>
<evidence type="ECO:0000256" key="3">
    <source>
        <dbReference type="ARBA" id="ARBA00022692"/>
    </source>
</evidence>
<dbReference type="OrthoDB" id="10047572at2759"/>
<evidence type="ECO:0000256" key="2">
    <source>
        <dbReference type="ARBA" id="ARBA00008578"/>
    </source>
</evidence>
<dbReference type="AlphaFoldDB" id="A0A1A6GXE8"/>
<dbReference type="Proteomes" id="UP000092124">
    <property type="component" value="Unassembled WGS sequence"/>
</dbReference>
<sequence length="217" mass="23722">MRPPSPTEHKAPGSRDARTRFSAAKRGTCRPTRATAESTAGLPLSTQHCACAHPKLRPVSDLTPHPPSANSGNVGSVLVASGEPSPQLPFPVLAPASAVRMIGDILLFGTLLMNAGAVLNFKLKKKDTQGFGEESREPSTGDNIREFLLSLRYFRIFIALWNVFMMLCMIVTQSSPAGRQGSVSVSDDFKNVSHRKTRDFPRRLELIWVENVHFPAT</sequence>
<evidence type="ECO:0000256" key="7">
    <source>
        <dbReference type="SAM" id="Phobius"/>
    </source>
</evidence>
<keyword evidence="9" id="KW-1185">Reference proteome</keyword>
<feature type="region of interest" description="Disordered" evidence="6">
    <location>
        <begin position="1"/>
        <end position="41"/>
    </location>
</feature>
<feature type="transmembrane region" description="Helical" evidence="7">
    <location>
        <begin position="98"/>
        <end position="119"/>
    </location>
</feature>
<proteinExistence type="inferred from homology"/>
<dbReference type="PANTHER" id="PTHR28622">
    <property type="entry name" value="SMALL INTEGRAL MEMBRANE PROTEIN 7"/>
    <property type="match status" value="1"/>
</dbReference>
<dbReference type="InterPro" id="IPR037659">
    <property type="entry name" value="SMIM7"/>
</dbReference>
<organism evidence="8 9">
    <name type="scientific">Neotoma lepida</name>
    <name type="common">Desert woodrat</name>
    <dbReference type="NCBI Taxonomy" id="56216"/>
    <lineage>
        <taxon>Eukaryota</taxon>
        <taxon>Metazoa</taxon>
        <taxon>Chordata</taxon>
        <taxon>Craniata</taxon>
        <taxon>Vertebrata</taxon>
        <taxon>Euteleostomi</taxon>
        <taxon>Mammalia</taxon>
        <taxon>Eutheria</taxon>
        <taxon>Euarchontoglires</taxon>
        <taxon>Glires</taxon>
        <taxon>Rodentia</taxon>
        <taxon>Myomorpha</taxon>
        <taxon>Muroidea</taxon>
        <taxon>Cricetidae</taxon>
        <taxon>Neotominae</taxon>
        <taxon>Neotoma</taxon>
    </lineage>
</organism>
<accession>A0A1A6GXE8</accession>
<keyword evidence="4 7" id="KW-1133">Transmembrane helix</keyword>
<evidence type="ECO:0000313" key="8">
    <source>
        <dbReference type="EMBL" id="OBS70639.1"/>
    </source>
</evidence>
<comment type="similarity">
    <text evidence="2">Belongs to the SMIM7 family.</text>
</comment>
<keyword evidence="3 7" id="KW-0812">Transmembrane</keyword>
<comment type="caution">
    <text evidence="8">The sequence shown here is derived from an EMBL/GenBank/DDBJ whole genome shotgun (WGS) entry which is preliminary data.</text>
</comment>
<name>A0A1A6GXE8_NEOLE</name>
<feature type="compositionally biased region" description="Basic and acidic residues" evidence="6">
    <location>
        <begin position="7"/>
        <end position="19"/>
    </location>
</feature>
<comment type="subcellular location">
    <subcellularLocation>
        <location evidence="1">Membrane</location>
        <topology evidence="1">Single-pass membrane protein</topology>
    </subcellularLocation>
</comment>
<evidence type="ECO:0000313" key="9">
    <source>
        <dbReference type="Proteomes" id="UP000092124"/>
    </source>
</evidence>
<evidence type="ECO:0000256" key="6">
    <source>
        <dbReference type="SAM" id="MobiDB-lite"/>
    </source>
</evidence>
<feature type="region of interest" description="Disordered" evidence="6">
    <location>
        <begin position="60"/>
        <end position="80"/>
    </location>
</feature>
<evidence type="ECO:0008006" key="10">
    <source>
        <dbReference type="Google" id="ProtNLM"/>
    </source>
</evidence>
<dbReference type="EMBL" id="LZPO01066290">
    <property type="protein sequence ID" value="OBS70639.1"/>
    <property type="molecule type" value="Genomic_DNA"/>
</dbReference>
<keyword evidence="5 7" id="KW-0472">Membrane</keyword>
<reference evidence="8 9" key="1">
    <citation type="submission" date="2016-06" db="EMBL/GenBank/DDBJ databases">
        <title>The Draft Genome Sequence and Annotation of the Desert Woodrat Neotoma lepida.</title>
        <authorList>
            <person name="Campbell M."/>
            <person name="Oakeson K.F."/>
            <person name="Yandell M."/>
            <person name="Halpert J.R."/>
            <person name="Dearing D."/>
        </authorList>
    </citation>
    <scope>NUCLEOTIDE SEQUENCE [LARGE SCALE GENOMIC DNA]</scope>
    <source>
        <strain evidence="8">417</strain>
        <tissue evidence="8">Liver</tissue>
    </source>
</reference>
<evidence type="ECO:0000256" key="5">
    <source>
        <dbReference type="ARBA" id="ARBA00023136"/>
    </source>
</evidence>
<feature type="transmembrane region" description="Helical" evidence="7">
    <location>
        <begin position="153"/>
        <end position="172"/>
    </location>
</feature>
<dbReference type="STRING" id="56216.A0A1A6GXE8"/>